<keyword evidence="6" id="KW-1185">Reference proteome</keyword>
<sequence length="361" mass="39565">MDYRPWSAHQGLIHTYLSSINILLCKGGSNRFLLNFARQKLKSPLSMDQNNIEKVNCLIIGSGPAGYTAAVYAARANMKPVLYQGIQPGGQLTITTEVENYPGFPEGIQGPELMVHFEKQAHRMGADIRYGLATQVDFSQQPYKVWIDEEKIIEANAVIISTGASAKWLGIESEQRLNGYGVSACAVCDGFFFRNKEVAIVGAGDTAAEEALYLSKLCTTVHMIVRREEMRASKVMQERVKATPNIKIYWNSITDEIIGEKAVEGVRIHNTATGEKQEVAIKGFFVAIGHKPNSDIFAPFLEMDEAGYIKTTPGTAKTNVEGVFAAGDVQDKIYRQAVTAAGSGCMAALDAERYLSEKGLH</sequence>
<protein>
    <recommendedName>
        <fullName evidence="3">Thioredoxin reductase</fullName>
        <ecNumber evidence="3">1.8.1.9</ecNumber>
    </recommendedName>
</protein>
<dbReference type="InterPro" id="IPR023753">
    <property type="entry name" value="FAD/NAD-binding_dom"/>
</dbReference>
<dbReference type="InterPro" id="IPR036188">
    <property type="entry name" value="FAD/NAD-bd_sf"/>
</dbReference>
<keyword evidence="3" id="KW-0676">Redox-active center</keyword>
<comment type="cofactor">
    <cofactor evidence="3">
        <name>FAD</name>
        <dbReference type="ChEBI" id="CHEBI:57692"/>
    </cofactor>
</comment>
<dbReference type="EC" id="1.8.1.9" evidence="3"/>
<dbReference type="NCBIfam" id="TIGR01292">
    <property type="entry name" value="TRX_reduct"/>
    <property type="match status" value="1"/>
</dbReference>
<comment type="similarity">
    <text evidence="3">Belongs to the class-II pyridine nucleotide-disulfide oxidoreductase family.</text>
</comment>
<keyword evidence="2 3" id="KW-0560">Oxidoreductase</keyword>
<comment type="subunit">
    <text evidence="3">Homodimer.</text>
</comment>
<dbReference type="SUPFAM" id="SSF51905">
    <property type="entry name" value="FAD/NAD(P)-binding domain"/>
    <property type="match status" value="1"/>
</dbReference>
<dbReference type="EMBL" id="FQUO01000004">
    <property type="protein sequence ID" value="SHE96268.1"/>
    <property type="molecule type" value="Genomic_DNA"/>
</dbReference>
<dbReference type="PANTHER" id="PTHR48105">
    <property type="entry name" value="THIOREDOXIN REDUCTASE 1-RELATED-RELATED"/>
    <property type="match status" value="1"/>
</dbReference>
<evidence type="ECO:0000259" key="4">
    <source>
        <dbReference type="Pfam" id="PF07992"/>
    </source>
</evidence>
<dbReference type="GO" id="GO:0019430">
    <property type="term" value="P:removal of superoxide radicals"/>
    <property type="evidence" value="ECO:0007669"/>
    <property type="project" value="UniProtKB-UniRule"/>
</dbReference>
<comment type="catalytic activity">
    <reaction evidence="3">
        <text>[thioredoxin]-dithiol + NADP(+) = [thioredoxin]-disulfide + NADPH + H(+)</text>
        <dbReference type="Rhea" id="RHEA:20345"/>
        <dbReference type="Rhea" id="RHEA-COMP:10698"/>
        <dbReference type="Rhea" id="RHEA-COMP:10700"/>
        <dbReference type="ChEBI" id="CHEBI:15378"/>
        <dbReference type="ChEBI" id="CHEBI:29950"/>
        <dbReference type="ChEBI" id="CHEBI:50058"/>
        <dbReference type="ChEBI" id="CHEBI:57783"/>
        <dbReference type="ChEBI" id="CHEBI:58349"/>
        <dbReference type="EC" id="1.8.1.9"/>
    </reaction>
</comment>
<proteinExistence type="inferred from homology"/>
<dbReference type="InterPro" id="IPR050097">
    <property type="entry name" value="Ferredoxin-NADP_redctase_2"/>
</dbReference>
<dbReference type="Pfam" id="PF07992">
    <property type="entry name" value="Pyr_redox_2"/>
    <property type="match status" value="1"/>
</dbReference>
<dbReference type="AlphaFoldDB" id="A0A1M4XS50"/>
<evidence type="ECO:0000256" key="2">
    <source>
        <dbReference type="ARBA" id="ARBA00023002"/>
    </source>
</evidence>
<keyword evidence="1 3" id="KW-0285">Flavoprotein</keyword>
<dbReference type="Proteomes" id="UP000184368">
    <property type="component" value="Unassembled WGS sequence"/>
</dbReference>
<dbReference type="STRING" id="1302690.BUE76_14270"/>
<dbReference type="GO" id="GO:0005737">
    <property type="term" value="C:cytoplasm"/>
    <property type="evidence" value="ECO:0007669"/>
    <property type="project" value="InterPro"/>
</dbReference>
<keyword evidence="3" id="KW-0274">FAD</keyword>
<name>A0A1M4XS50_9BACT</name>
<dbReference type="InterPro" id="IPR005982">
    <property type="entry name" value="Thioredox_Rdtase"/>
</dbReference>
<dbReference type="PRINTS" id="PR00368">
    <property type="entry name" value="FADPNR"/>
</dbReference>
<dbReference type="Gene3D" id="3.50.50.60">
    <property type="entry name" value="FAD/NAD(P)-binding domain"/>
    <property type="match status" value="2"/>
</dbReference>
<evidence type="ECO:0000256" key="3">
    <source>
        <dbReference type="RuleBase" id="RU003880"/>
    </source>
</evidence>
<evidence type="ECO:0000313" key="6">
    <source>
        <dbReference type="Proteomes" id="UP000184368"/>
    </source>
</evidence>
<evidence type="ECO:0000256" key="1">
    <source>
        <dbReference type="ARBA" id="ARBA00022630"/>
    </source>
</evidence>
<gene>
    <name evidence="5" type="ORF">SAMN05444008_10418</name>
</gene>
<evidence type="ECO:0000313" key="5">
    <source>
        <dbReference type="EMBL" id="SHE96268.1"/>
    </source>
</evidence>
<organism evidence="5 6">
    <name type="scientific">Cnuella takakiae</name>
    <dbReference type="NCBI Taxonomy" id="1302690"/>
    <lineage>
        <taxon>Bacteria</taxon>
        <taxon>Pseudomonadati</taxon>
        <taxon>Bacteroidota</taxon>
        <taxon>Chitinophagia</taxon>
        <taxon>Chitinophagales</taxon>
        <taxon>Chitinophagaceae</taxon>
        <taxon>Cnuella</taxon>
    </lineage>
</organism>
<dbReference type="GO" id="GO:0004791">
    <property type="term" value="F:thioredoxin-disulfide reductase (NADPH) activity"/>
    <property type="evidence" value="ECO:0007669"/>
    <property type="project" value="UniProtKB-UniRule"/>
</dbReference>
<feature type="domain" description="FAD/NAD(P)-binding" evidence="4">
    <location>
        <begin position="56"/>
        <end position="344"/>
    </location>
</feature>
<reference evidence="5 6" key="1">
    <citation type="submission" date="2016-11" db="EMBL/GenBank/DDBJ databases">
        <authorList>
            <person name="Jaros S."/>
            <person name="Januszkiewicz K."/>
            <person name="Wedrychowicz H."/>
        </authorList>
    </citation>
    <scope>NUCLEOTIDE SEQUENCE [LARGE SCALE GENOMIC DNA]</scope>
    <source>
        <strain evidence="5 6">DSM 26897</strain>
    </source>
</reference>
<dbReference type="PRINTS" id="PR00469">
    <property type="entry name" value="PNDRDTASEII"/>
</dbReference>
<accession>A0A1M4XS50</accession>